<dbReference type="InterPro" id="IPR000182">
    <property type="entry name" value="GNAT_dom"/>
</dbReference>
<feature type="domain" description="N-acetyltransferase" evidence="1">
    <location>
        <begin position="7"/>
        <end position="149"/>
    </location>
</feature>
<name>A0A291GC40_9RHOB</name>
<dbReference type="PROSITE" id="PS51186">
    <property type="entry name" value="GNAT"/>
    <property type="match status" value="1"/>
</dbReference>
<dbReference type="KEGG" id="ceh:CEW89_09150"/>
<dbReference type="InterPro" id="IPR016181">
    <property type="entry name" value="Acyl_CoA_acyltransferase"/>
</dbReference>
<dbReference type="SUPFAM" id="SSF55729">
    <property type="entry name" value="Acyl-CoA N-acyltransferases (Nat)"/>
    <property type="match status" value="1"/>
</dbReference>
<dbReference type="AlphaFoldDB" id="A0A291GC40"/>
<evidence type="ECO:0000313" key="3">
    <source>
        <dbReference type="Proteomes" id="UP000217935"/>
    </source>
</evidence>
<accession>A0A291GC40</accession>
<dbReference type="CDD" id="cd04301">
    <property type="entry name" value="NAT_SF"/>
    <property type="match status" value="1"/>
</dbReference>
<organism evidence="2 3">
    <name type="scientific">Celeribacter ethanolicus</name>
    <dbReference type="NCBI Taxonomy" id="1758178"/>
    <lineage>
        <taxon>Bacteria</taxon>
        <taxon>Pseudomonadati</taxon>
        <taxon>Pseudomonadota</taxon>
        <taxon>Alphaproteobacteria</taxon>
        <taxon>Rhodobacterales</taxon>
        <taxon>Roseobacteraceae</taxon>
        <taxon>Celeribacter</taxon>
    </lineage>
</organism>
<dbReference type="Proteomes" id="UP000217935">
    <property type="component" value="Chromosome"/>
</dbReference>
<sequence length="173" mass="19525">MFMGQEMHLRALTQDDELPLSILLDSTFGGPDMYRFTRELRREEAVAMERVAFDDKGSILGYICCARMVLPQDWWVMSILAVSPSHHERGMGRELVVRGMDHAKRAGAKAVIVIGDARYFSRMGFSKLAASRLETKMMPEHTLLYPIAPGTGMAQETLIYPDAYAHLSEEDLL</sequence>
<dbReference type="Pfam" id="PF00583">
    <property type="entry name" value="Acetyltransf_1"/>
    <property type="match status" value="1"/>
</dbReference>
<evidence type="ECO:0000259" key="1">
    <source>
        <dbReference type="PROSITE" id="PS51186"/>
    </source>
</evidence>
<reference evidence="2 3" key="1">
    <citation type="submission" date="2017-06" db="EMBL/GenBank/DDBJ databases">
        <title>Celeribacter sp. TSPH2 complete genome sequence.</title>
        <authorList>
            <person name="Woo J.-H."/>
            <person name="Kim H.-S."/>
        </authorList>
    </citation>
    <scope>NUCLEOTIDE SEQUENCE [LARGE SCALE GENOMIC DNA]</scope>
    <source>
        <strain evidence="2 3">TSPH2</strain>
    </source>
</reference>
<dbReference type="EMBL" id="CP022196">
    <property type="protein sequence ID" value="ATG47718.1"/>
    <property type="molecule type" value="Genomic_DNA"/>
</dbReference>
<dbReference type="GO" id="GO:0016747">
    <property type="term" value="F:acyltransferase activity, transferring groups other than amino-acyl groups"/>
    <property type="evidence" value="ECO:0007669"/>
    <property type="project" value="InterPro"/>
</dbReference>
<keyword evidence="3" id="KW-1185">Reference proteome</keyword>
<dbReference type="Gene3D" id="3.40.630.30">
    <property type="match status" value="1"/>
</dbReference>
<protein>
    <recommendedName>
        <fullName evidence="1">N-acetyltransferase domain-containing protein</fullName>
    </recommendedName>
</protein>
<evidence type="ECO:0000313" key="2">
    <source>
        <dbReference type="EMBL" id="ATG47718.1"/>
    </source>
</evidence>
<proteinExistence type="predicted"/>
<gene>
    <name evidence="2" type="ORF">CEW89_09150</name>
</gene>